<dbReference type="Gene3D" id="3.40.50.620">
    <property type="entry name" value="HUPs"/>
    <property type="match status" value="1"/>
</dbReference>
<comment type="catalytic activity">
    <reaction evidence="7">
        <text>tRNA(Met) + L-methionine + ATP = L-methionyl-tRNA(Met) + AMP + diphosphate</text>
        <dbReference type="Rhea" id="RHEA:13481"/>
        <dbReference type="Rhea" id="RHEA-COMP:9667"/>
        <dbReference type="Rhea" id="RHEA-COMP:9698"/>
        <dbReference type="ChEBI" id="CHEBI:30616"/>
        <dbReference type="ChEBI" id="CHEBI:33019"/>
        <dbReference type="ChEBI" id="CHEBI:57844"/>
        <dbReference type="ChEBI" id="CHEBI:78442"/>
        <dbReference type="ChEBI" id="CHEBI:78530"/>
        <dbReference type="ChEBI" id="CHEBI:456215"/>
        <dbReference type="EC" id="6.1.1.10"/>
    </reaction>
</comment>
<dbReference type="EC" id="6.1.1.10" evidence="1"/>
<dbReference type="InterPro" id="IPR015413">
    <property type="entry name" value="Methionyl/Leucyl_tRNA_Synth"/>
</dbReference>
<feature type="domain" description="Methionyl/Leucyl tRNA synthetase" evidence="11">
    <location>
        <begin position="138"/>
        <end position="363"/>
    </location>
</feature>
<evidence type="ECO:0000256" key="1">
    <source>
        <dbReference type="ARBA" id="ARBA00012838"/>
    </source>
</evidence>
<keyword evidence="5 8" id="KW-0648">Protein biosynthesis</keyword>
<dbReference type="AlphaFoldDB" id="A0A1G2PE38"/>
<evidence type="ECO:0000256" key="8">
    <source>
        <dbReference type="RuleBase" id="RU363039"/>
    </source>
</evidence>
<comment type="similarity">
    <text evidence="8">Belongs to the class-I aminoacyl-tRNA synthetase family.</text>
</comment>
<dbReference type="GO" id="GO:0006431">
    <property type="term" value="P:methionyl-tRNA aminoacylation"/>
    <property type="evidence" value="ECO:0007669"/>
    <property type="project" value="InterPro"/>
</dbReference>
<proteinExistence type="inferred from homology"/>
<organism evidence="12 13">
    <name type="scientific">Candidatus Terrybacteria bacterium RIFCSPHIGHO2_01_FULL_43_35</name>
    <dbReference type="NCBI Taxonomy" id="1802361"/>
    <lineage>
        <taxon>Bacteria</taxon>
        <taxon>Candidatus Terryibacteriota</taxon>
    </lineage>
</organism>
<dbReference type="PANTHER" id="PTHR43326">
    <property type="entry name" value="METHIONYL-TRNA SYNTHETASE"/>
    <property type="match status" value="1"/>
</dbReference>
<feature type="domain" description="Methionyl/Valyl/Leucyl/Isoleucyl-tRNA synthetase anticodon-binding" evidence="10">
    <location>
        <begin position="394"/>
        <end position="469"/>
    </location>
</feature>
<feature type="region of interest" description="Disordered" evidence="9">
    <location>
        <begin position="471"/>
        <end position="490"/>
    </location>
</feature>
<comment type="caution">
    <text evidence="12">The sequence shown here is derived from an EMBL/GenBank/DDBJ whole genome shotgun (WGS) entry which is preliminary data.</text>
</comment>
<dbReference type="GO" id="GO:0004825">
    <property type="term" value="F:methionine-tRNA ligase activity"/>
    <property type="evidence" value="ECO:0007669"/>
    <property type="project" value="UniProtKB-EC"/>
</dbReference>
<reference evidence="12 13" key="1">
    <citation type="journal article" date="2016" name="Nat. Commun.">
        <title>Thousands of microbial genomes shed light on interconnected biogeochemical processes in an aquifer system.</title>
        <authorList>
            <person name="Anantharaman K."/>
            <person name="Brown C.T."/>
            <person name="Hug L.A."/>
            <person name="Sharon I."/>
            <person name="Castelle C.J."/>
            <person name="Probst A.J."/>
            <person name="Thomas B.C."/>
            <person name="Singh A."/>
            <person name="Wilkins M.J."/>
            <person name="Karaoz U."/>
            <person name="Brodie E.L."/>
            <person name="Williams K.H."/>
            <person name="Hubbard S.S."/>
            <person name="Banfield J.F."/>
        </authorList>
    </citation>
    <scope>NUCLEOTIDE SEQUENCE [LARGE SCALE GENOMIC DNA]</scope>
</reference>
<evidence type="ECO:0000256" key="7">
    <source>
        <dbReference type="ARBA" id="ARBA00047364"/>
    </source>
</evidence>
<dbReference type="InterPro" id="IPR009080">
    <property type="entry name" value="tRNAsynth_Ia_anticodon-bd"/>
</dbReference>
<dbReference type="Pfam" id="PF09334">
    <property type="entry name" value="tRNA-synt_1g"/>
    <property type="match status" value="1"/>
</dbReference>
<evidence type="ECO:0000256" key="6">
    <source>
        <dbReference type="ARBA" id="ARBA00023146"/>
    </source>
</evidence>
<dbReference type="FunFam" id="2.170.220.10:FF:000001">
    <property type="entry name" value="methionine--tRNA ligase, mitochondrial"/>
    <property type="match status" value="1"/>
</dbReference>
<dbReference type="InterPro" id="IPR013155">
    <property type="entry name" value="M/V/L/I-tRNA-synth_anticd-bd"/>
</dbReference>
<evidence type="ECO:0000259" key="11">
    <source>
        <dbReference type="Pfam" id="PF09334"/>
    </source>
</evidence>
<dbReference type="EMBL" id="MHSR01000013">
    <property type="protein sequence ID" value="OHA46598.1"/>
    <property type="molecule type" value="Genomic_DNA"/>
</dbReference>
<name>A0A1G2PE38_9BACT</name>
<protein>
    <recommendedName>
        <fullName evidence="1">methionine--tRNA ligase</fullName>
        <ecNumber evidence="1">6.1.1.10</ecNumber>
    </recommendedName>
</protein>
<evidence type="ECO:0000256" key="9">
    <source>
        <dbReference type="SAM" id="MobiDB-lite"/>
    </source>
</evidence>
<dbReference type="InterPro" id="IPR033911">
    <property type="entry name" value="MetRS_core"/>
</dbReference>
<accession>A0A1G2PE38</accession>
<keyword evidence="2 8" id="KW-0436">Ligase</keyword>
<gene>
    <name evidence="12" type="ORF">A2828_01685</name>
</gene>
<evidence type="ECO:0000313" key="13">
    <source>
        <dbReference type="Proteomes" id="UP000178869"/>
    </source>
</evidence>
<sequence length="490" mass="55718">MNKSKFYITTAIAYVNAPPHVGFALELCQADVIARYRRLLGDDVYYLTGTDEHGQKIVKAAQEADKDPQVFADEVSQRFRDLAKDLNISNDSFIRTSDKKVHWPGAQEMWQNLNAAEVLYKKYYEGLYCSGCEAFKVPSDLVNGLCSDHNRKPEIIKEENYFFKLSDFQEKLANIYEQGIIKIIPEHRRTEVLNFINQGLEDVSFSRPSKDLKWGIPVPGDKKHTIYVWADALVNYISALGFGRSEDELFKKFWPADAHVIGKDIMRFHAIIWPAMLMVVKLPLPKTILVHGHIQSGGQKMSKSLGNVIDPFGLIAKYGADAVRYFLLKEIPAMEDGDMTPERMADVYSAELANGLGNLVARVCALAEKSPKPLKMSSADFEISVNDAWDFYGSAMARFRFSEALSRIYELAREGNLYIDREKPWQGDNWQKAIPNLLYLIVNMGWMLEPFLPQTAEKIFKQIGLDKSAQGSWEEQGLKPHKGEPLFPRI</sequence>
<dbReference type="Gene3D" id="2.170.220.10">
    <property type="match status" value="1"/>
</dbReference>
<evidence type="ECO:0000256" key="3">
    <source>
        <dbReference type="ARBA" id="ARBA00022741"/>
    </source>
</evidence>
<dbReference type="Proteomes" id="UP000178869">
    <property type="component" value="Unassembled WGS sequence"/>
</dbReference>
<dbReference type="PANTHER" id="PTHR43326:SF1">
    <property type="entry name" value="METHIONINE--TRNA LIGASE, MITOCHONDRIAL"/>
    <property type="match status" value="1"/>
</dbReference>
<dbReference type="InterPro" id="IPR014729">
    <property type="entry name" value="Rossmann-like_a/b/a_fold"/>
</dbReference>
<evidence type="ECO:0000256" key="4">
    <source>
        <dbReference type="ARBA" id="ARBA00022840"/>
    </source>
</evidence>
<dbReference type="SUPFAM" id="SSF52374">
    <property type="entry name" value="Nucleotidylyl transferase"/>
    <property type="match status" value="1"/>
</dbReference>
<evidence type="ECO:0000256" key="2">
    <source>
        <dbReference type="ARBA" id="ARBA00022598"/>
    </source>
</evidence>
<dbReference type="SUPFAM" id="SSF47323">
    <property type="entry name" value="Anticodon-binding domain of a subclass of class I aminoacyl-tRNA synthetases"/>
    <property type="match status" value="1"/>
</dbReference>
<evidence type="ECO:0000256" key="5">
    <source>
        <dbReference type="ARBA" id="ARBA00022917"/>
    </source>
</evidence>
<keyword evidence="6 8" id="KW-0030">Aminoacyl-tRNA synthetase</keyword>
<dbReference type="Pfam" id="PF08264">
    <property type="entry name" value="Anticodon_1"/>
    <property type="match status" value="1"/>
</dbReference>
<dbReference type="PRINTS" id="PR01041">
    <property type="entry name" value="TRNASYNTHMET"/>
</dbReference>
<keyword evidence="4 8" id="KW-0067">ATP-binding</keyword>
<evidence type="ECO:0000313" key="12">
    <source>
        <dbReference type="EMBL" id="OHA46598.1"/>
    </source>
</evidence>
<dbReference type="Gene3D" id="1.10.730.10">
    <property type="entry name" value="Isoleucyl-tRNA Synthetase, Domain 1"/>
    <property type="match status" value="1"/>
</dbReference>
<dbReference type="GO" id="GO:0005524">
    <property type="term" value="F:ATP binding"/>
    <property type="evidence" value="ECO:0007669"/>
    <property type="project" value="UniProtKB-KW"/>
</dbReference>
<dbReference type="CDD" id="cd00814">
    <property type="entry name" value="MetRS_core"/>
    <property type="match status" value="1"/>
</dbReference>
<evidence type="ECO:0000259" key="10">
    <source>
        <dbReference type="Pfam" id="PF08264"/>
    </source>
</evidence>
<keyword evidence="3 8" id="KW-0547">Nucleotide-binding</keyword>
<dbReference type="InterPro" id="IPR023457">
    <property type="entry name" value="Met-tRNA_synth_2"/>
</dbReference>